<gene>
    <name evidence="1" type="ORF">LX95_00076</name>
</gene>
<dbReference type="AlphaFoldDB" id="A0A2W7IDQ4"/>
<protein>
    <recommendedName>
        <fullName evidence="3">DinB family protein</fullName>
    </recommendedName>
</protein>
<keyword evidence="2" id="KW-1185">Reference proteome</keyword>
<dbReference type="EMBL" id="QKYV01000001">
    <property type="protein sequence ID" value="PZW43752.1"/>
    <property type="molecule type" value="Genomic_DNA"/>
</dbReference>
<dbReference type="PANTHER" id="PTHR39473:SF1">
    <property type="entry name" value="DINB-LIKE DOMAIN-CONTAINING PROTEIN"/>
    <property type="match status" value="1"/>
</dbReference>
<evidence type="ECO:0000313" key="1">
    <source>
        <dbReference type="EMBL" id="PZW43752.1"/>
    </source>
</evidence>
<dbReference type="PANTHER" id="PTHR39473">
    <property type="match status" value="1"/>
</dbReference>
<organism evidence="1 2">
    <name type="scientific">Mesonia algae</name>
    <dbReference type="NCBI Taxonomy" id="213248"/>
    <lineage>
        <taxon>Bacteria</taxon>
        <taxon>Pseudomonadati</taxon>
        <taxon>Bacteroidota</taxon>
        <taxon>Flavobacteriia</taxon>
        <taxon>Flavobacteriales</taxon>
        <taxon>Flavobacteriaceae</taxon>
        <taxon>Mesonia</taxon>
    </lineage>
</organism>
<dbReference type="Proteomes" id="UP000249542">
    <property type="component" value="Unassembled WGS sequence"/>
</dbReference>
<comment type="caution">
    <text evidence="1">The sequence shown here is derived from an EMBL/GenBank/DDBJ whole genome shotgun (WGS) entry which is preliminary data.</text>
</comment>
<name>A0A2W7IDQ4_9FLAO</name>
<evidence type="ECO:0000313" key="2">
    <source>
        <dbReference type="Proteomes" id="UP000249542"/>
    </source>
</evidence>
<accession>A0A2W7IDQ4</accession>
<reference evidence="1 2" key="1">
    <citation type="submission" date="2018-06" db="EMBL/GenBank/DDBJ databases">
        <title>Genomic Encyclopedia of Archaeal and Bacterial Type Strains, Phase II (KMG-II): from individual species to whole genera.</title>
        <authorList>
            <person name="Goeker M."/>
        </authorList>
    </citation>
    <scope>NUCLEOTIDE SEQUENCE [LARGE SCALE GENOMIC DNA]</scope>
    <source>
        <strain evidence="1 2">DSM 15361</strain>
    </source>
</reference>
<dbReference type="RefSeq" id="WP_111539445.1">
    <property type="nucleotide sequence ID" value="NZ_QKYV01000001.1"/>
</dbReference>
<sequence>MKVSSITTEAKLILLQLVKSINLLTLDEYTENLEVLSCSTIGQHSRHVIELFQQLSNGYDKGSINYDKRNRDIRIQNNIDFATECIAEIIKTLNRHNKKLQLISLYDNASIETNYYRELIYNIEHCIHHQAMLKIGLNYLGKNQMDENYGVAKSTQIYKQKCVQ</sequence>
<evidence type="ECO:0008006" key="3">
    <source>
        <dbReference type="Google" id="ProtNLM"/>
    </source>
</evidence>
<dbReference type="InterPro" id="IPR034660">
    <property type="entry name" value="DinB/YfiT-like"/>
</dbReference>
<proteinExistence type="predicted"/>
<dbReference type="Gene3D" id="1.20.120.450">
    <property type="entry name" value="dinb family like domain"/>
    <property type="match status" value="1"/>
</dbReference>